<feature type="region of interest" description="Disordered" evidence="1">
    <location>
        <begin position="1"/>
        <end position="87"/>
    </location>
</feature>
<accession>A0A5N6MDA4</accession>
<keyword evidence="2" id="KW-1133">Transmembrane helix</keyword>
<gene>
    <name evidence="3" type="ORF">E3N88_33208</name>
</gene>
<name>A0A5N6MDA4_9ASTR</name>
<keyword evidence="4" id="KW-1185">Reference proteome</keyword>
<evidence type="ECO:0008006" key="5">
    <source>
        <dbReference type="Google" id="ProtNLM"/>
    </source>
</evidence>
<feature type="compositionally biased region" description="Polar residues" evidence="1">
    <location>
        <begin position="9"/>
        <end position="18"/>
    </location>
</feature>
<keyword evidence="2" id="KW-0812">Transmembrane</keyword>
<evidence type="ECO:0000313" key="3">
    <source>
        <dbReference type="EMBL" id="KAD3337688.1"/>
    </source>
</evidence>
<evidence type="ECO:0000313" key="4">
    <source>
        <dbReference type="Proteomes" id="UP000326396"/>
    </source>
</evidence>
<dbReference type="Proteomes" id="UP000326396">
    <property type="component" value="Linkage Group LG6"/>
</dbReference>
<sequence>MSAGGAPSFSDTWNPGSYTTSSSSTTNAPTRPVSFQRLIDQKAPSIQDVDPRAKNSNIETLKDEVNNSPPSVGDSGQPASHGTSSVNKSKLWHAHLVRPSQLPLNLKHTLHRKNWIEKSLIPAINNLHFHHQLNKEIVTRDDNEEVDKDPSYFGVFKSGDLQSTDLIADSFKTVMSAQRSVSFALVMFNDRSLIQQCSLVTMKDIHLTYYVLSSGIFSSSGTPSNLSETMSRFLGAVKKVQLPEFSGFDPQGWLQQANLYFDFNNTSDELRLRLVQFRMVGVAHHWFTAINQIWESITWPEFQSELLQRFGSFELHNPSEQFTTIQQSELISNFIDDVEDTGRPDSIASKAAPSLFRYQHCFGPLTVDGPQVLGQGEPKRAKLICCVHWYSFDLEWVKYGDPGENDELQSGCRMKQGLVLKTICVGFEETTEVTRLSDDVEQMSAWKTMVAADMKTLPMLLCYSMQCMILSLPGFLLMFLKHGARNVKEKKPSSFLKR</sequence>
<dbReference type="OrthoDB" id="1911237at2759"/>
<evidence type="ECO:0000256" key="1">
    <source>
        <dbReference type="SAM" id="MobiDB-lite"/>
    </source>
</evidence>
<reference evidence="3 4" key="1">
    <citation type="submission" date="2019-05" db="EMBL/GenBank/DDBJ databases">
        <title>Mikania micrantha, genome provides insights into the molecular mechanism of rapid growth.</title>
        <authorList>
            <person name="Liu B."/>
        </authorList>
    </citation>
    <scope>NUCLEOTIDE SEQUENCE [LARGE SCALE GENOMIC DNA]</scope>
    <source>
        <strain evidence="3">NLD-2019</strain>
        <tissue evidence="3">Leaf</tissue>
    </source>
</reference>
<dbReference type="EMBL" id="SZYD01000016">
    <property type="protein sequence ID" value="KAD3337688.1"/>
    <property type="molecule type" value="Genomic_DNA"/>
</dbReference>
<comment type="caution">
    <text evidence="3">The sequence shown here is derived from an EMBL/GenBank/DDBJ whole genome shotgun (WGS) entry which is preliminary data.</text>
</comment>
<organism evidence="3 4">
    <name type="scientific">Mikania micrantha</name>
    <name type="common">bitter vine</name>
    <dbReference type="NCBI Taxonomy" id="192012"/>
    <lineage>
        <taxon>Eukaryota</taxon>
        <taxon>Viridiplantae</taxon>
        <taxon>Streptophyta</taxon>
        <taxon>Embryophyta</taxon>
        <taxon>Tracheophyta</taxon>
        <taxon>Spermatophyta</taxon>
        <taxon>Magnoliopsida</taxon>
        <taxon>eudicotyledons</taxon>
        <taxon>Gunneridae</taxon>
        <taxon>Pentapetalae</taxon>
        <taxon>asterids</taxon>
        <taxon>campanulids</taxon>
        <taxon>Asterales</taxon>
        <taxon>Asteraceae</taxon>
        <taxon>Asteroideae</taxon>
        <taxon>Heliantheae alliance</taxon>
        <taxon>Eupatorieae</taxon>
        <taxon>Mikania</taxon>
    </lineage>
</organism>
<proteinExistence type="predicted"/>
<feature type="compositionally biased region" description="Polar residues" evidence="1">
    <location>
        <begin position="77"/>
        <end position="87"/>
    </location>
</feature>
<protein>
    <recommendedName>
        <fullName evidence="5">Retrotransposon gag domain-containing protein</fullName>
    </recommendedName>
</protein>
<feature type="transmembrane region" description="Helical" evidence="2">
    <location>
        <begin position="457"/>
        <end position="480"/>
    </location>
</feature>
<dbReference type="AlphaFoldDB" id="A0A5N6MDA4"/>
<keyword evidence="2" id="KW-0472">Membrane</keyword>
<evidence type="ECO:0000256" key="2">
    <source>
        <dbReference type="SAM" id="Phobius"/>
    </source>
</evidence>